<feature type="domain" description="F-box" evidence="2">
    <location>
        <begin position="52"/>
        <end position="101"/>
    </location>
</feature>
<evidence type="ECO:0000313" key="4">
    <source>
        <dbReference type="Proteomes" id="UP000636709"/>
    </source>
</evidence>
<proteinExistence type="predicted"/>
<dbReference type="SUPFAM" id="SSF81383">
    <property type="entry name" value="F-box domain"/>
    <property type="match status" value="1"/>
</dbReference>
<dbReference type="EMBL" id="JACEFO010002205">
    <property type="protein sequence ID" value="KAF8673529.1"/>
    <property type="molecule type" value="Genomic_DNA"/>
</dbReference>
<dbReference type="PANTHER" id="PTHR44586">
    <property type="entry name" value="F-BOX DOMAIN CONTAINING PROTEIN, EXPRESSED"/>
    <property type="match status" value="1"/>
</dbReference>
<feature type="signal peptide" evidence="1">
    <location>
        <begin position="1"/>
        <end position="26"/>
    </location>
</feature>
<dbReference type="InterPro" id="IPR005174">
    <property type="entry name" value="KIB1-4_b-propeller"/>
</dbReference>
<dbReference type="PROSITE" id="PS50181">
    <property type="entry name" value="FBOX"/>
    <property type="match status" value="1"/>
</dbReference>
<evidence type="ECO:0000259" key="2">
    <source>
        <dbReference type="PROSITE" id="PS50181"/>
    </source>
</evidence>
<dbReference type="Gene3D" id="1.20.1280.50">
    <property type="match status" value="1"/>
</dbReference>
<dbReference type="OrthoDB" id="591189at2759"/>
<dbReference type="CDD" id="cd09917">
    <property type="entry name" value="F-box_SF"/>
    <property type="match status" value="1"/>
</dbReference>
<keyword evidence="4" id="KW-1185">Reference proteome</keyword>
<protein>
    <recommendedName>
        <fullName evidence="2">F-box domain-containing protein</fullName>
    </recommendedName>
</protein>
<feature type="chain" id="PRO_5032624111" description="F-box domain-containing protein" evidence="1">
    <location>
        <begin position="27"/>
        <end position="462"/>
    </location>
</feature>
<dbReference type="Proteomes" id="UP000636709">
    <property type="component" value="Unassembled WGS sequence"/>
</dbReference>
<evidence type="ECO:0000313" key="3">
    <source>
        <dbReference type="EMBL" id="KAF8673529.1"/>
    </source>
</evidence>
<name>A0A835AXC7_9POAL</name>
<keyword evidence="1" id="KW-0732">Signal</keyword>
<dbReference type="AlphaFoldDB" id="A0A835AXC7"/>
<accession>A0A835AXC7</accession>
<evidence type="ECO:0000256" key="1">
    <source>
        <dbReference type="SAM" id="SignalP"/>
    </source>
</evidence>
<dbReference type="SUPFAM" id="SSF69322">
    <property type="entry name" value="Tricorn protease domain 2"/>
    <property type="match status" value="1"/>
</dbReference>
<sequence>MCSRARMMSLRCLCRLVLRALPKIFALTPSFRKALQTDGHVHSPVIEAAVLGTELPDLPVDILVNILALLEIPDLVRAGSVCSSWNAAYTSLRSLGMYRRPQTPCLLYTSESDGDNVACLYSLAEKRVYKLTLPEPPIRSRHLIGSSNGWLVTADDRSELHITNPITGEQIALPSVTTIEQVKPIFDDAGAIQKYEFSQYFGNEVISDPRIHSLDKLRDHLYVKASVFSDPSTKSYIVVLIHNPIDQLSFTRIGDSEWTWLPPSADYEDCIYIDGVLYALTATGGIDAFDLSGPAVSRKVIIDNTKNYIFERLYIVQTPSGDVLQVWREQDIDASQAEGEGVLDPLEIIMETRKIIVYKVNMATKELVQIDSLKDHVLFLGHSQSQCLTAEEYPHLKANHAYLTDNVQYIASWKSNCRNIGIFSLGNGSTEEILPPQLWCTWPAPIWITPNRTNVSSGSNDK</sequence>
<dbReference type="PANTHER" id="PTHR44586:SF14">
    <property type="entry name" value="F-BOX DOMAIN CONTAINING PROTEIN, EXPRESSED"/>
    <property type="match status" value="1"/>
</dbReference>
<dbReference type="InterPro" id="IPR036047">
    <property type="entry name" value="F-box-like_dom_sf"/>
</dbReference>
<organism evidence="3 4">
    <name type="scientific">Digitaria exilis</name>
    <dbReference type="NCBI Taxonomy" id="1010633"/>
    <lineage>
        <taxon>Eukaryota</taxon>
        <taxon>Viridiplantae</taxon>
        <taxon>Streptophyta</taxon>
        <taxon>Embryophyta</taxon>
        <taxon>Tracheophyta</taxon>
        <taxon>Spermatophyta</taxon>
        <taxon>Magnoliopsida</taxon>
        <taxon>Liliopsida</taxon>
        <taxon>Poales</taxon>
        <taxon>Poaceae</taxon>
        <taxon>PACMAD clade</taxon>
        <taxon>Panicoideae</taxon>
        <taxon>Panicodae</taxon>
        <taxon>Paniceae</taxon>
        <taxon>Anthephorinae</taxon>
        <taxon>Digitaria</taxon>
    </lineage>
</organism>
<dbReference type="Pfam" id="PF03478">
    <property type="entry name" value="Beta-prop_KIB1-4"/>
    <property type="match status" value="1"/>
</dbReference>
<gene>
    <name evidence="3" type="ORF">HU200_048612</name>
</gene>
<reference evidence="3" key="1">
    <citation type="submission" date="2020-07" db="EMBL/GenBank/DDBJ databases">
        <title>Genome sequence and genetic diversity analysis of an under-domesticated orphan crop, white fonio (Digitaria exilis).</title>
        <authorList>
            <person name="Bennetzen J.L."/>
            <person name="Chen S."/>
            <person name="Ma X."/>
            <person name="Wang X."/>
            <person name="Yssel A.E.J."/>
            <person name="Chaluvadi S.R."/>
            <person name="Johnson M."/>
            <person name="Gangashetty P."/>
            <person name="Hamidou F."/>
            <person name="Sanogo M.D."/>
            <person name="Zwaenepoel A."/>
            <person name="Wallace J."/>
            <person name="Van De Peer Y."/>
            <person name="Van Deynze A."/>
        </authorList>
    </citation>
    <scope>NUCLEOTIDE SEQUENCE</scope>
    <source>
        <tissue evidence="3">Leaves</tissue>
    </source>
</reference>
<dbReference type="Pfam" id="PF12937">
    <property type="entry name" value="F-box-like"/>
    <property type="match status" value="1"/>
</dbReference>
<comment type="caution">
    <text evidence="3">The sequence shown here is derived from an EMBL/GenBank/DDBJ whole genome shotgun (WGS) entry which is preliminary data.</text>
</comment>
<dbReference type="InterPro" id="IPR001810">
    <property type="entry name" value="F-box_dom"/>
</dbReference>